<reference evidence="1 2" key="1">
    <citation type="submission" date="2011-05" db="EMBL/GenBank/DDBJ databases">
        <authorList>
            <person name="Muzny D."/>
            <person name="Qin X."/>
            <person name="Deng J."/>
            <person name="Jiang H."/>
            <person name="Liu Y."/>
            <person name="Qu J."/>
            <person name="Song X.-Z."/>
            <person name="Zhang L."/>
            <person name="Thornton R."/>
            <person name="Coyle M."/>
            <person name="Francisco L."/>
            <person name="Jackson L."/>
            <person name="Javaid M."/>
            <person name="Korchina V."/>
            <person name="Kovar C."/>
            <person name="Mata R."/>
            <person name="Mathew T."/>
            <person name="Ngo R."/>
            <person name="Nguyen L."/>
            <person name="Nguyen N."/>
            <person name="Okwuonu G."/>
            <person name="Ongeri F."/>
            <person name="Pham C."/>
            <person name="Simmons D."/>
            <person name="Wilczek-Boney K."/>
            <person name="Hale W."/>
            <person name="Jakkamsetti A."/>
            <person name="Pham P."/>
            <person name="Ruth R."/>
            <person name="San Lucas F."/>
            <person name="Warren J."/>
            <person name="Zhang J."/>
            <person name="Zhao Z."/>
            <person name="Zhou C."/>
            <person name="Zhu D."/>
            <person name="Lee S."/>
            <person name="Bess C."/>
            <person name="Blankenburg K."/>
            <person name="Forbes L."/>
            <person name="Fu Q."/>
            <person name="Gubbala S."/>
            <person name="Hirani K."/>
            <person name="Jayaseelan J.C."/>
            <person name="Lara F."/>
            <person name="Munidasa M."/>
            <person name="Palculict T."/>
            <person name="Patil S."/>
            <person name="Pu L.-L."/>
            <person name="Saada N."/>
            <person name="Tang L."/>
            <person name="Weissenberger G."/>
            <person name="Zhu Y."/>
            <person name="Hemphill L."/>
            <person name="Shang Y."/>
            <person name="Youmans B."/>
            <person name="Ayvaz T."/>
            <person name="Ross M."/>
            <person name="Santibanez J."/>
            <person name="Aqrawi P."/>
            <person name="Gross S."/>
            <person name="Joshi V."/>
            <person name="Fowler G."/>
            <person name="Nazareth L."/>
            <person name="Reid J."/>
            <person name="Worley K."/>
            <person name="Petrosino J."/>
            <person name="Highlander S."/>
            <person name="Gibbs R."/>
        </authorList>
    </citation>
    <scope>NUCLEOTIDE SEQUENCE [LARGE SCALE GENOMIC DNA]</scope>
    <source>
        <strain evidence="1 2">ATCC 33926</strain>
    </source>
</reference>
<comment type="caution">
    <text evidence="1">The sequence shown here is derived from an EMBL/GenBank/DDBJ whole genome shotgun (WGS) entry which is preliminary data.</text>
</comment>
<dbReference type="EMBL" id="AFQE01000140">
    <property type="protein sequence ID" value="EGQ74369.1"/>
    <property type="molecule type" value="Genomic_DNA"/>
</dbReference>
<proteinExistence type="predicted"/>
<evidence type="ECO:0000313" key="2">
    <source>
        <dbReference type="Proteomes" id="UP000004982"/>
    </source>
</evidence>
<evidence type="ECO:0000313" key="1">
    <source>
        <dbReference type="EMBL" id="EGQ74369.1"/>
    </source>
</evidence>
<organism evidence="1 2">
    <name type="scientific">Neisseria macacae ATCC 33926</name>
    <dbReference type="NCBI Taxonomy" id="997348"/>
    <lineage>
        <taxon>Bacteria</taxon>
        <taxon>Pseudomonadati</taxon>
        <taxon>Pseudomonadota</taxon>
        <taxon>Betaproteobacteria</taxon>
        <taxon>Neisseriales</taxon>
        <taxon>Neisseriaceae</taxon>
        <taxon>Neisseria</taxon>
    </lineage>
</organism>
<gene>
    <name evidence="1" type="ORF">HMPREF9418_2813</name>
</gene>
<dbReference type="AlphaFoldDB" id="A0AA36XK47"/>
<sequence length="39" mass="4609">MRYGVSEQIKGRLKTLFSRFSDDLLSWAGYSYFNIMQSI</sequence>
<protein>
    <submittedName>
        <fullName evidence="1">Uncharacterized protein</fullName>
    </submittedName>
</protein>
<dbReference type="Proteomes" id="UP000004982">
    <property type="component" value="Unassembled WGS sequence"/>
</dbReference>
<name>A0AA36XK47_9NEIS</name>
<accession>A0AA36XK47</accession>